<comment type="similarity">
    <text evidence="4">Belongs to the HARBI1 family.</text>
</comment>
<reference evidence="14" key="1">
    <citation type="journal article" date="2005" name="Genome Res.">
        <title>Comparative genome sequencing of Drosophila pseudoobscura: chromosomal, gene, and cis-element evolution.</title>
        <authorList>
            <person name="Richards S."/>
            <person name="Liu Y."/>
            <person name="Bettencourt B.R."/>
            <person name="Hradecky P."/>
            <person name="Letovsky S."/>
            <person name="Nielsen R."/>
            <person name="Thornton K."/>
            <person name="Hubisz M.J."/>
            <person name="Chen R."/>
            <person name="Meisel R.P."/>
            <person name="Couronne O."/>
            <person name="Hua S."/>
            <person name="Smith M.A."/>
            <person name="Zhang P."/>
            <person name="Liu J."/>
            <person name="Bussemaker H.J."/>
            <person name="van Batenburg M.F."/>
            <person name="Howells S.L."/>
            <person name="Scherer S.E."/>
            <person name="Sodergren E."/>
            <person name="Matthews B.B."/>
            <person name="Crosby M.A."/>
            <person name="Schroeder A.J."/>
            <person name="Ortiz-Barrientos D."/>
            <person name="Rives C.M."/>
            <person name="Metzker M.L."/>
            <person name="Muzny D.M."/>
            <person name="Scott G."/>
            <person name="Steffen D."/>
            <person name="Wheeler D.A."/>
            <person name="Worley K.C."/>
            <person name="Havlak P."/>
            <person name="Durbin K.J."/>
            <person name="Egan A."/>
            <person name="Gill R."/>
            <person name="Hume J."/>
            <person name="Morgan M.B."/>
            <person name="Miner G."/>
            <person name="Hamilton C."/>
            <person name="Huang Y."/>
            <person name="Waldron L."/>
            <person name="Verduzco D."/>
            <person name="Clerc-Blankenburg K.P."/>
            <person name="Dubchak I."/>
            <person name="Noor M.A."/>
            <person name="Anderson W."/>
            <person name="White K.P."/>
            <person name="Clark A.G."/>
            <person name="Schaeffer S.W."/>
            <person name="Gelbart W."/>
            <person name="Weinstock G.M."/>
            <person name="Gibbs R.A."/>
        </authorList>
    </citation>
    <scope>NUCLEOTIDE SEQUENCE [LARGE SCALE GENOMIC DNA]</scope>
    <source>
        <strain evidence="14">MV2-25</strain>
    </source>
</reference>
<dbReference type="GO" id="GO:0005737">
    <property type="term" value="C:cytoplasm"/>
    <property type="evidence" value="ECO:0007669"/>
    <property type="project" value="UniProtKB-SubCell"/>
</dbReference>
<dbReference type="STRING" id="46245.A0A0R3NVV4"/>
<evidence type="ECO:0000256" key="10">
    <source>
        <dbReference type="ARBA" id="ARBA00023242"/>
    </source>
</evidence>
<evidence type="ECO:0000256" key="12">
    <source>
        <dbReference type="ARBA" id="ARBA00045850"/>
    </source>
</evidence>
<dbReference type="EMBL" id="CH475479">
    <property type="protein sequence ID" value="KRT05281.1"/>
    <property type="molecule type" value="Genomic_DNA"/>
</dbReference>
<gene>
    <name evidence="14" type="primary">Dpse\GA31506</name>
    <name evidence="14" type="ORF">Dpse_GA31506</name>
</gene>
<dbReference type="InterPro" id="IPR026103">
    <property type="entry name" value="HARBI1_animal"/>
</dbReference>
<keyword evidence="9" id="KW-0378">Hydrolase</keyword>
<feature type="non-terminal residue" evidence="14">
    <location>
        <position position="256"/>
    </location>
</feature>
<dbReference type="GO" id="GO:0005634">
    <property type="term" value="C:nucleus"/>
    <property type="evidence" value="ECO:0007669"/>
    <property type="project" value="UniProtKB-SubCell"/>
</dbReference>
<evidence type="ECO:0000256" key="5">
    <source>
        <dbReference type="ARBA" id="ARBA00015519"/>
    </source>
</evidence>
<name>A0A0R3NVV4_DROPS</name>
<comment type="function">
    <text evidence="12">Transposase-derived protein that may have nuclease activity. Does not have transposase activity.</text>
</comment>
<reference evidence="14" key="3">
    <citation type="journal article" date="2012" name="PLoS ONE">
        <title>Mind the gap: upgrading genomes with Pacific Biosciences RS long-read sequencing technology.</title>
        <authorList>
            <person name="English A.C."/>
            <person name="Richards S."/>
            <person name="Han Y."/>
            <person name="Wang M."/>
            <person name="Vee V."/>
            <person name="Qu J."/>
            <person name="Qin X."/>
            <person name="Muzny D.M."/>
            <person name="Reid J.G."/>
            <person name="Worley K.C."/>
            <person name="Gibbs R.A."/>
        </authorList>
    </citation>
    <scope>NUCLEOTIDE SEQUENCE</scope>
    <source>
        <strain evidence="14">MV2-25</strain>
    </source>
</reference>
<evidence type="ECO:0000256" key="9">
    <source>
        <dbReference type="ARBA" id="ARBA00022801"/>
    </source>
</evidence>
<dbReference type="InterPro" id="IPR027806">
    <property type="entry name" value="HARBI1_dom"/>
</dbReference>
<keyword evidence="10" id="KW-0539">Nucleus</keyword>
<dbReference type="GO" id="GO:0016787">
    <property type="term" value="F:hydrolase activity"/>
    <property type="evidence" value="ECO:0007669"/>
    <property type="project" value="UniProtKB-KW"/>
</dbReference>
<evidence type="ECO:0000256" key="4">
    <source>
        <dbReference type="ARBA" id="ARBA00006958"/>
    </source>
</evidence>
<dbReference type="PANTHER" id="PTHR22930:SF289">
    <property type="entry name" value="DDE TNP4 DOMAIN-CONTAINING PROTEIN-RELATED"/>
    <property type="match status" value="1"/>
</dbReference>
<evidence type="ECO:0000259" key="13">
    <source>
        <dbReference type="Pfam" id="PF13359"/>
    </source>
</evidence>
<keyword evidence="6" id="KW-0963">Cytoplasm</keyword>
<accession>A0A0R3NVV4</accession>
<evidence type="ECO:0000256" key="6">
    <source>
        <dbReference type="ARBA" id="ARBA00022490"/>
    </source>
</evidence>
<evidence type="ECO:0000256" key="3">
    <source>
        <dbReference type="ARBA" id="ARBA00004496"/>
    </source>
</evidence>
<dbReference type="Bgee" id="FBgn0271913">
    <property type="expression patterns" value="Expressed in insect adult head and 1 other cell type or tissue"/>
</dbReference>
<dbReference type="AlphaFoldDB" id="A0A0R3NVV4"/>
<evidence type="ECO:0000256" key="2">
    <source>
        <dbReference type="ARBA" id="ARBA00004123"/>
    </source>
</evidence>
<feature type="domain" description="DDE Tnp4" evidence="13">
    <location>
        <begin position="132"/>
        <end position="256"/>
    </location>
</feature>
<reference evidence="14" key="4">
    <citation type="submission" date="2015-11" db="EMBL/GenBank/DDBJ databases">
        <authorList>
            <consortium name="FlyBase"/>
        </authorList>
    </citation>
    <scope>NUCLEOTIDE SEQUENCE</scope>
    <source>
        <strain evidence="14">MV2-25</strain>
    </source>
</reference>
<evidence type="ECO:0000256" key="7">
    <source>
        <dbReference type="ARBA" id="ARBA00022722"/>
    </source>
</evidence>
<dbReference type="Pfam" id="PF13359">
    <property type="entry name" value="DDE_Tnp_4"/>
    <property type="match status" value="1"/>
</dbReference>
<evidence type="ECO:0000256" key="8">
    <source>
        <dbReference type="ARBA" id="ARBA00022723"/>
    </source>
</evidence>
<comment type="cofactor">
    <cofactor evidence="1">
        <name>a divalent metal cation</name>
        <dbReference type="ChEBI" id="CHEBI:60240"/>
    </cofactor>
</comment>
<comment type="subcellular location">
    <subcellularLocation>
        <location evidence="3">Cytoplasm</location>
    </subcellularLocation>
    <subcellularLocation>
        <location evidence="2">Nucleus</location>
    </subcellularLocation>
</comment>
<evidence type="ECO:0000313" key="14">
    <source>
        <dbReference type="EMBL" id="KRT05281.1"/>
    </source>
</evidence>
<evidence type="ECO:0000256" key="11">
    <source>
        <dbReference type="ARBA" id="ARBA00030126"/>
    </source>
</evidence>
<organism evidence="14">
    <name type="scientific">Drosophila pseudoobscura pseudoobscura</name>
    <name type="common">Fruit fly</name>
    <dbReference type="NCBI Taxonomy" id="46245"/>
    <lineage>
        <taxon>Eukaryota</taxon>
        <taxon>Metazoa</taxon>
        <taxon>Ecdysozoa</taxon>
        <taxon>Arthropoda</taxon>
        <taxon>Hexapoda</taxon>
        <taxon>Insecta</taxon>
        <taxon>Pterygota</taxon>
        <taxon>Neoptera</taxon>
        <taxon>Endopterygota</taxon>
        <taxon>Diptera</taxon>
        <taxon>Brachycera</taxon>
        <taxon>Muscomorpha</taxon>
        <taxon>Ephydroidea</taxon>
        <taxon>Drosophilidae</taxon>
        <taxon>Drosophila</taxon>
        <taxon>Sophophora</taxon>
    </lineage>
</organism>
<protein>
    <recommendedName>
        <fullName evidence="5">Putative nuclease HARBI1</fullName>
    </recommendedName>
    <alternativeName>
        <fullName evidence="11">Harbinger transposase-derived nuclease</fullName>
    </alternativeName>
</protein>
<dbReference type="GO" id="GO:0004518">
    <property type="term" value="F:nuclease activity"/>
    <property type="evidence" value="ECO:0007669"/>
    <property type="project" value="UniProtKB-KW"/>
</dbReference>
<sequence>MPDRFAESPVLPHQRTTLRSLLLRGCDTGCHTKRLQKLSDLRRSRHLRCNTCVFNMSDELFVKSFRIDKKTFKMILEKVQPHLGVILHKLIPLMDRLLCVEFISLQMNNHQLQQSYEYFYRNFKLPRIGACVDGTHIRILKPVQNHSVFYNRKGFYSMNAMVVCNYNMEIIAIDATHPGSCHDSFIWNQSPVREYLSTTINGFVLADSGYALESFVLTPYRSAEIATYQHRFNIKHTGARNIIERTIGVLKSRFRC</sequence>
<dbReference type="PRINTS" id="PR02086">
    <property type="entry name" value="PUTNUCHARBI1"/>
</dbReference>
<keyword evidence="7" id="KW-0540">Nuclease</keyword>
<dbReference type="PANTHER" id="PTHR22930">
    <property type="match status" value="1"/>
</dbReference>
<evidence type="ECO:0000256" key="1">
    <source>
        <dbReference type="ARBA" id="ARBA00001968"/>
    </source>
</evidence>
<keyword evidence="8" id="KW-0479">Metal-binding</keyword>
<dbReference type="GO" id="GO:0046872">
    <property type="term" value="F:metal ion binding"/>
    <property type="evidence" value="ECO:0007669"/>
    <property type="project" value="UniProtKB-KW"/>
</dbReference>
<reference evidence="14" key="2">
    <citation type="journal article" date="2007" name="Nature">
        <title>Evolution of genes and genomes on the Drosophila phylogeny.</title>
        <authorList>
            <consortium name="Drosophila 12 Genomes Consortium"/>
            <person name="Clark A.G."/>
            <person name="Eisen M.B."/>
            <person name="Smith D.R."/>
            <person name="Bergman C.M."/>
            <person name="Oliver B."/>
            <person name="Markow T.A."/>
            <person name="Kaufman T.C."/>
            <person name="Kellis M."/>
            <person name="Gelbart W."/>
            <person name="Iyer V.N."/>
            <person name="Pollard D.A."/>
            <person name="Sackton T.B."/>
            <person name="Larracuente A.M."/>
            <person name="Singh N.D."/>
            <person name="Abad J.P."/>
            <person name="Abt D.N."/>
            <person name="Adryan B."/>
            <person name="Aguade M."/>
            <person name="Akashi H."/>
            <person name="Anderson W.W."/>
            <person name="Aquadro C.F."/>
            <person name="Ardell D.H."/>
            <person name="Arguello R."/>
            <person name="Artieri C.G."/>
            <person name="Barbash D.A."/>
            <person name="Barker D."/>
            <person name="Barsanti P."/>
            <person name="Batterham P."/>
            <person name="Batzoglou S."/>
            <person name="Begun D."/>
            <person name="Bhutkar A."/>
            <person name="Blanco E."/>
            <person name="Bosak S.A."/>
            <person name="Bradley R.K."/>
            <person name="Brand A.D."/>
            <person name="Brent M.R."/>
            <person name="Brooks A.N."/>
            <person name="Brown R.H."/>
            <person name="Butlin R.K."/>
            <person name="Caggese C."/>
            <person name="Calvi B.R."/>
            <person name="Bernardo de Carvalho A."/>
            <person name="Caspi A."/>
            <person name="Castrezana S."/>
            <person name="Celniker S.E."/>
            <person name="Chang J.L."/>
            <person name="Chapple C."/>
            <person name="Chatterji S."/>
            <person name="Chinwalla A."/>
            <person name="Civetta A."/>
            <person name="Clifton S.W."/>
            <person name="Comeron J.M."/>
            <person name="Costello J.C."/>
            <person name="Coyne J.A."/>
            <person name="Daub J."/>
            <person name="David R.G."/>
            <person name="Delcher A.L."/>
            <person name="Delehaunty K."/>
            <person name="Do C.B."/>
            <person name="Ebling H."/>
            <person name="Edwards K."/>
            <person name="Eickbush T."/>
            <person name="Evans J.D."/>
            <person name="Filipski A."/>
            <person name="Findeiss S."/>
            <person name="Freyhult E."/>
            <person name="Fulton L."/>
            <person name="Fulton R."/>
            <person name="Garcia A.C."/>
            <person name="Gardiner A."/>
            <person name="Garfield D.A."/>
            <person name="Garvin B.E."/>
            <person name="Gibson G."/>
            <person name="Gilbert D."/>
            <person name="Gnerre S."/>
            <person name="Godfrey J."/>
            <person name="Good R."/>
            <person name="Gotea V."/>
            <person name="Gravely B."/>
            <person name="Greenberg A.J."/>
            <person name="Griffiths-Jones S."/>
            <person name="Gross S."/>
            <person name="Guigo R."/>
            <person name="Gustafson E.A."/>
            <person name="Haerty W."/>
            <person name="Hahn M.W."/>
            <person name="Halligan D.L."/>
            <person name="Halpern A.L."/>
            <person name="Halter G.M."/>
            <person name="Han M.V."/>
            <person name="Heger A."/>
            <person name="Hillier L."/>
            <person name="Hinrichs A.S."/>
            <person name="Holmes I."/>
            <person name="Hoskins R.A."/>
            <person name="Hubisz M.J."/>
            <person name="Hultmark D."/>
            <person name="Huntley M.A."/>
            <person name="Jaffe D.B."/>
            <person name="Jagadeeshan S."/>
            <person name="Jeck W.R."/>
            <person name="Johnson J."/>
            <person name="Jones C.D."/>
            <person name="Jordan W.C."/>
            <person name="Karpen G.H."/>
            <person name="Kataoka E."/>
            <person name="Keightley P.D."/>
            <person name="Kheradpour P."/>
            <person name="Kirkness E.F."/>
            <person name="Koerich L.B."/>
            <person name="Kristiansen K."/>
            <person name="Kudrna D."/>
            <person name="Kulathinal R.J."/>
            <person name="Kumar S."/>
            <person name="Kwok R."/>
            <person name="Lander E."/>
            <person name="Langley C.H."/>
            <person name="Lapoint R."/>
            <person name="Lazzaro B.P."/>
            <person name="Lee S.J."/>
            <person name="Levesque L."/>
            <person name="Li R."/>
            <person name="Lin C.F."/>
            <person name="Lin M.F."/>
            <person name="Lindblad-Toh K."/>
            <person name="Llopart A."/>
            <person name="Long M."/>
            <person name="Low L."/>
            <person name="Lozovsky E."/>
            <person name="Lu J."/>
            <person name="Luo M."/>
            <person name="Machado C.A."/>
            <person name="Makalowski W."/>
            <person name="Marzo M."/>
            <person name="Matsuda M."/>
            <person name="Matzkin L."/>
            <person name="McAllister B."/>
            <person name="McBride C.S."/>
            <person name="McKernan B."/>
            <person name="McKernan K."/>
            <person name="Mendez-Lago M."/>
            <person name="Minx P."/>
            <person name="Mollenhauer M.U."/>
            <person name="Montooth K."/>
            <person name="Mount S.M."/>
            <person name="Mu X."/>
            <person name="Myers E."/>
            <person name="Negre B."/>
            <person name="Newfeld S."/>
            <person name="Nielsen R."/>
            <person name="Noor M.A."/>
            <person name="O'Grady P."/>
            <person name="Pachter L."/>
            <person name="Papaceit M."/>
            <person name="Parisi M.J."/>
            <person name="Parisi M."/>
            <person name="Parts L."/>
            <person name="Pedersen J.S."/>
            <person name="Pesole G."/>
            <person name="Phillippy A.M."/>
            <person name="Ponting C.P."/>
            <person name="Pop M."/>
            <person name="Porcelli D."/>
            <person name="Powell J.R."/>
            <person name="Prohaska S."/>
            <person name="Pruitt K."/>
            <person name="Puig M."/>
            <person name="Quesneville H."/>
            <person name="Ram K.R."/>
            <person name="Rand D."/>
            <person name="Rasmussen M.D."/>
            <person name="Reed L.K."/>
            <person name="Reenan R."/>
            <person name="Reily A."/>
            <person name="Remington K.A."/>
            <person name="Rieger T.T."/>
            <person name="Ritchie M.G."/>
            <person name="Robin C."/>
            <person name="Rogers Y.H."/>
            <person name="Rohde C."/>
            <person name="Rozas J."/>
            <person name="Rubenfield M.J."/>
            <person name="Ruiz A."/>
            <person name="Russo S."/>
            <person name="Salzberg S.L."/>
            <person name="Sanchez-Gracia A."/>
            <person name="Saranga D.J."/>
            <person name="Sato H."/>
            <person name="Schaeffer S.W."/>
            <person name="Schatz M.C."/>
            <person name="Schlenke T."/>
            <person name="Schwartz R."/>
            <person name="Segarra C."/>
            <person name="Singh R.S."/>
            <person name="Sirot L."/>
            <person name="Sirota M."/>
            <person name="Sisneros N.B."/>
            <person name="Smith C.D."/>
            <person name="Smith T.F."/>
            <person name="Spieth J."/>
            <person name="Stage D.E."/>
            <person name="Stark A."/>
            <person name="Stephan W."/>
            <person name="Strausberg R.L."/>
            <person name="Strempel S."/>
            <person name="Sturgill D."/>
            <person name="Sutton G."/>
            <person name="Sutton G.G."/>
            <person name="Tao W."/>
            <person name="Teichmann S."/>
            <person name="Tobari Y.N."/>
            <person name="Tomimura Y."/>
            <person name="Tsolas J.M."/>
            <person name="Valente V.L."/>
            <person name="Venter E."/>
            <person name="Venter J.C."/>
            <person name="Vicario S."/>
            <person name="Vieira F.G."/>
            <person name="Vilella A.J."/>
            <person name="Villasante A."/>
            <person name="Walenz B."/>
            <person name="Wang J."/>
            <person name="Wasserman M."/>
            <person name="Watts T."/>
            <person name="Wilson D."/>
            <person name="Wilson R.K."/>
            <person name="Wing R.A."/>
            <person name="Wolfner M.F."/>
            <person name="Wong A."/>
            <person name="Wong G.K."/>
            <person name="Wu C.I."/>
            <person name="Wu G."/>
            <person name="Yamamoto D."/>
            <person name="Yang H.P."/>
            <person name="Yang S.P."/>
            <person name="Yorke J.A."/>
            <person name="Yoshida K."/>
            <person name="Zdobnov E."/>
            <person name="Zhang P."/>
            <person name="Zhang Y."/>
            <person name="Zimin A.V."/>
            <person name="Baldwin J."/>
            <person name="Abdouelleil A."/>
            <person name="Abdulkadir J."/>
            <person name="Abebe A."/>
            <person name="Abera B."/>
            <person name="Abreu J."/>
            <person name="Acer S.C."/>
            <person name="Aftuck L."/>
            <person name="Alexander A."/>
            <person name="An P."/>
            <person name="Anderson E."/>
            <person name="Anderson S."/>
            <person name="Arachi H."/>
            <person name="Azer M."/>
            <person name="Bachantsang P."/>
            <person name="Barry A."/>
            <person name="Bayul T."/>
            <person name="Berlin A."/>
            <person name="Bessette D."/>
            <person name="Bloom T."/>
            <person name="Blye J."/>
            <person name="Boguslavskiy L."/>
            <person name="Bonnet C."/>
            <person name="Boukhgalter B."/>
            <person name="Bourzgui I."/>
            <person name="Brown A."/>
            <person name="Cahill P."/>
            <person name="Channer S."/>
            <person name="Cheshatsang Y."/>
            <person name="Chuda L."/>
            <person name="Citroen M."/>
            <person name="Collymore A."/>
            <person name="Cooke P."/>
            <person name="Costello M."/>
            <person name="D'Aco K."/>
            <person name="Daza R."/>
            <person name="De Haan G."/>
            <person name="DeGray S."/>
            <person name="DeMaso C."/>
            <person name="Dhargay N."/>
            <person name="Dooley K."/>
            <person name="Dooley E."/>
            <person name="Doricent M."/>
            <person name="Dorje P."/>
            <person name="Dorjee K."/>
            <person name="Dupes A."/>
            <person name="Elong R."/>
            <person name="Falk J."/>
            <person name="Farina A."/>
            <person name="Faro S."/>
            <person name="Ferguson D."/>
            <person name="Fisher S."/>
            <person name="Foley C.D."/>
            <person name="Franke A."/>
            <person name="Friedrich D."/>
            <person name="Gadbois L."/>
            <person name="Gearin G."/>
            <person name="Gearin C.R."/>
            <person name="Giannoukos G."/>
            <person name="Goode T."/>
            <person name="Graham J."/>
            <person name="Grandbois E."/>
            <person name="Grewal S."/>
            <person name="Gyaltsen K."/>
            <person name="Hafez N."/>
            <person name="Hagos B."/>
            <person name="Hall J."/>
            <person name="Henson C."/>
            <person name="Hollinger A."/>
            <person name="Honan T."/>
            <person name="Huard M.D."/>
            <person name="Hughes L."/>
            <person name="Hurhula B."/>
            <person name="Husby M.E."/>
            <person name="Kamat A."/>
            <person name="Kanga B."/>
            <person name="Kashin S."/>
            <person name="Khazanovich D."/>
            <person name="Kisner P."/>
            <person name="Lance K."/>
            <person name="Lara M."/>
            <person name="Lee W."/>
            <person name="Lennon N."/>
            <person name="Letendre F."/>
            <person name="LeVine R."/>
            <person name="Lipovsky A."/>
            <person name="Liu X."/>
            <person name="Liu J."/>
            <person name="Liu S."/>
            <person name="Lokyitsang T."/>
            <person name="Lokyitsang Y."/>
            <person name="Lubonja R."/>
            <person name="Lui A."/>
            <person name="MacDonald P."/>
            <person name="Magnisalis V."/>
            <person name="Maru K."/>
            <person name="Matthews C."/>
            <person name="McCusker W."/>
            <person name="McDonough S."/>
            <person name="Mehta T."/>
            <person name="Meldrim J."/>
            <person name="Meneus L."/>
            <person name="Mihai O."/>
            <person name="Mihalev A."/>
            <person name="Mihova T."/>
            <person name="Mittelman R."/>
            <person name="Mlenga V."/>
            <person name="Montmayeur A."/>
            <person name="Mulrain L."/>
            <person name="Navidi A."/>
            <person name="Naylor J."/>
            <person name="Negash T."/>
            <person name="Nguyen T."/>
            <person name="Nguyen N."/>
            <person name="Nicol R."/>
            <person name="Norbu C."/>
            <person name="Norbu N."/>
            <person name="Novod N."/>
            <person name="O'Neill B."/>
            <person name="Osman S."/>
            <person name="Markiewicz E."/>
            <person name="Oyono O.L."/>
            <person name="Patti C."/>
            <person name="Phunkhang P."/>
            <person name="Pierre F."/>
            <person name="Priest M."/>
            <person name="Raghuraman S."/>
            <person name="Rege F."/>
            <person name="Reyes R."/>
            <person name="Rise C."/>
            <person name="Rogov P."/>
            <person name="Ross K."/>
            <person name="Ryan E."/>
            <person name="Settipalli S."/>
            <person name="Shea T."/>
            <person name="Sherpa N."/>
            <person name="Shi L."/>
            <person name="Shih D."/>
            <person name="Sparrow T."/>
            <person name="Spaulding J."/>
            <person name="Stalker J."/>
            <person name="Stange-Thomann N."/>
            <person name="Stavropoulos S."/>
            <person name="Stone C."/>
            <person name="Strader C."/>
            <person name="Tesfaye S."/>
            <person name="Thomson T."/>
            <person name="Thoulutsang Y."/>
            <person name="Thoulutsang D."/>
            <person name="Topham K."/>
            <person name="Topping I."/>
            <person name="Tsamla T."/>
            <person name="Vassiliev H."/>
            <person name="Vo A."/>
            <person name="Wangchuk T."/>
            <person name="Wangdi T."/>
            <person name="Weiand M."/>
            <person name="Wilkinson J."/>
            <person name="Wilson A."/>
            <person name="Yadav S."/>
            <person name="Young G."/>
            <person name="Yu Q."/>
            <person name="Zembek L."/>
            <person name="Zhong D."/>
            <person name="Zimmer A."/>
            <person name="Zwirko Z."/>
            <person name="Jaffe D.B."/>
            <person name="Alvarez P."/>
            <person name="Brockman W."/>
            <person name="Butler J."/>
            <person name="Chin C."/>
            <person name="Gnerre S."/>
            <person name="Grabherr M."/>
            <person name="Kleber M."/>
            <person name="Mauceli E."/>
            <person name="MacCallum I."/>
        </authorList>
    </citation>
    <scope>NUCLEOTIDE SEQUENCE [LARGE SCALE GENOMIC DNA]</scope>
    <source>
        <strain evidence="14">MV2-25</strain>
    </source>
</reference>
<dbReference type="InterPro" id="IPR045249">
    <property type="entry name" value="HARBI1-like"/>
</dbReference>
<proteinExistence type="inferred from homology"/>